<name>A0ABW1YGD4_9GAMM</name>
<protein>
    <submittedName>
        <fullName evidence="3">DUF3592 domain-containing protein</fullName>
    </submittedName>
</protein>
<dbReference type="InterPro" id="IPR021994">
    <property type="entry name" value="DUF3592"/>
</dbReference>
<accession>A0ABW1YGD4</accession>
<comment type="caution">
    <text evidence="3">The sequence shown here is derived from an EMBL/GenBank/DDBJ whole genome shotgun (WGS) entry which is preliminary data.</text>
</comment>
<feature type="transmembrane region" description="Helical" evidence="1">
    <location>
        <begin position="6"/>
        <end position="27"/>
    </location>
</feature>
<feature type="domain" description="DUF3592" evidence="2">
    <location>
        <begin position="61"/>
        <end position="129"/>
    </location>
</feature>
<evidence type="ECO:0000313" key="3">
    <source>
        <dbReference type="EMBL" id="MFC6631842.1"/>
    </source>
</evidence>
<keyword evidence="4" id="KW-1185">Reference proteome</keyword>
<evidence type="ECO:0000256" key="1">
    <source>
        <dbReference type="SAM" id="Phobius"/>
    </source>
</evidence>
<evidence type="ECO:0000259" key="2">
    <source>
        <dbReference type="Pfam" id="PF12158"/>
    </source>
</evidence>
<gene>
    <name evidence="3" type="ORF">ACFQBM_01045</name>
</gene>
<evidence type="ECO:0000313" key="4">
    <source>
        <dbReference type="Proteomes" id="UP001596425"/>
    </source>
</evidence>
<sequence length="169" mass="19150">METIQIVNCTGYVAALFSAIYLAIALSRRNWQKTSAKMDESKVDRDVSESHHAFIGEYFSSVRKVKSVSYRPILKYTYAVDGQTYTSTKLYSINVLPIQAQDLLPIISGSTRSVYYKPSNPARSYLLPSRLFTPCIFLLLGLFLAFTTPEQLSDIWSWGVQFLTTLLKP</sequence>
<dbReference type="EMBL" id="JBHSVR010000001">
    <property type="protein sequence ID" value="MFC6631842.1"/>
    <property type="molecule type" value="Genomic_DNA"/>
</dbReference>
<keyword evidence="1" id="KW-1133">Transmembrane helix</keyword>
<reference evidence="4" key="1">
    <citation type="journal article" date="2019" name="Int. J. Syst. Evol. Microbiol.">
        <title>The Global Catalogue of Microorganisms (GCM) 10K type strain sequencing project: providing services to taxonomists for standard genome sequencing and annotation.</title>
        <authorList>
            <consortium name="The Broad Institute Genomics Platform"/>
            <consortium name="The Broad Institute Genome Sequencing Center for Infectious Disease"/>
            <person name="Wu L."/>
            <person name="Ma J."/>
        </authorList>
    </citation>
    <scope>NUCLEOTIDE SEQUENCE [LARGE SCALE GENOMIC DNA]</scope>
    <source>
        <strain evidence="4">CGMCC 1.13718</strain>
    </source>
</reference>
<dbReference type="RefSeq" id="WP_193193046.1">
    <property type="nucleotide sequence ID" value="NZ_JACZFR010000037.1"/>
</dbReference>
<keyword evidence="1" id="KW-0472">Membrane</keyword>
<feature type="transmembrane region" description="Helical" evidence="1">
    <location>
        <begin position="131"/>
        <end position="148"/>
    </location>
</feature>
<proteinExistence type="predicted"/>
<keyword evidence="1" id="KW-0812">Transmembrane</keyword>
<dbReference type="Proteomes" id="UP001596425">
    <property type="component" value="Unassembled WGS sequence"/>
</dbReference>
<organism evidence="3 4">
    <name type="scientific">Microbulbifer taiwanensis</name>
    <dbReference type="NCBI Taxonomy" id="986746"/>
    <lineage>
        <taxon>Bacteria</taxon>
        <taxon>Pseudomonadati</taxon>
        <taxon>Pseudomonadota</taxon>
        <taxon>Gammaproteobacteria</taxon>
        <taxon>Cellvibrionales</taxon>
        <taxon>Microbulbiferaceae</taxon>
        <taxon>Microbulbifer</taxon>
    </lineage>
</organism>
<dbReference type="Pfam" id="PF12158">
    <property type="entry name" value="DUF3592"/>
    <property type="match status" value="1"/>
</dbReference>